<name>A0AAP3GUR8_9LACO</name>
<comment type="similarity">
    <text evidence="1">Belongs to the ComF/GntX family.</text>
</comment>
<proteinExistence type="inferred from homology"/>
<evidence type="ECO:0000313" key="3">
    <source>
        <dbReference type="Proteomes" id="UP001213015"/>
    </source>
</evidence>
<dbReference type="InterPro" id="IPR051910">
    <property type="entry name" value="ComF/GntX_DNA_util-trans"/>
</dbReference>
<comment type="caution">
    <text evidence="2">The sequence shown here is derived from an EMBL/GenBank/DDBJ whole genome shotgun (WGS) entry which is preliminary data.</text>
</comment>
<reference evidence="2" key="1">
    <citation type="submission" date="2022-01" db="EMBL/GenBank/DDBJ databases">
        <title>VMRC isolate genome collection.</title>
        <authorList>
            <person name="France M."/>
            <person name="Rutt L."/>
            <person name="Humphrys M."/>
            <person name="Ravel J."/>
        </authorList>
    </citation>
    <scope>NUCLEOTIDE SEQUENCE</scope>
    <source>
        <strain evidence="2">C0127B5</strain>
    </source>
</reference>
<dbReference type="AlphaFoldDB" id="A0AAP3GUR8"/>
<gene>
    <name evidence="2" type="ORF">L2422_00100</name>
</gene>
<dbReference type="PANTHER" id="PTHR47505:SF1">
    <property type="entry name" value="DNA UTILIZATION PROTEIN YHGH"/>
    <property type="match status" value="1"/>
</dbReference>
<dbReference type="EMBL" id="JAKHLF010000001">
    <property type="protein sequence ID" value="MCZ3843925.1"/>
    <property type="molecule type" value="Genomic_DNA"/>
</dbReference>
<dbReference type="Proteomes" id="UP001213015">
    <property type="component" value="Unassembled WGS sequence"/>
</dbReference>
<protein>
    <submittedName>
        <fullName evidence="2">ComF family protein</fullName>
    </submittedName>
</protein>
<dbReference type="SUPFAM" id="SSF53271">
    <property type="entry name" value="PRTase-like"/>
    <property type="match status" value="1"/>
</dbReference>
<evidence type="ECO:0000256" key="1">
    <source>
        <dbReference type="ARBA" id="ARBA00008007"/>
    </source>
</evidence>
<dbReference type="GeneID" id="97459844"/>
<dbReference type="CDD" id="cd06223">
    <property type="entry name" value="PRTases_typeI"/>
    <property type="match status" value="1"/>
</dbReference>
<dbReference type="PANTHER" id="PTHR47505">
    <property type="entry name" value="DNA UTILIZATION PROTEIN YHGH"/>
    <property type="match status" value="1"/>
</dbReference>
<dbReference type="InterPro" id="IPR029057">
    <property type="entry name" value="PRTase-like"/>
</dbReference>
<dbReference type="RefSeq" id="WP_006587014.1">
    <property type="nucleotide sequence ID" value="NZ_CP160088.1"/>
</dbReference>
<evidence type="ECO:0000313" key="2">
    <source>
        <dbReference type="EMBL" id="MCZ3843925.1"/>
    </source>
</evidence>
<organism evidence="2 3">
    <name type="scientific">Lactobacillus mulieris</name>
    <dbReference type="NCBI Taxonomy" id="2508708"/>
    <lineage>
        <taxon>Bacteria</taxon>
        <taxon>Bacillati</taxon>
        <taxon>Bacillota</taxon>
        <taxon>Bacilli</taxon>
        <taxon>Lactobacillales</taxon>
        <taxon>Lactobacillaceae</taxon>
        <taxon>Lactobacillus</taxon>
    </lineage>
</organism>
<dbReference type="InterPro" id="IPR000836">
    <property type="entry name" value="PRTase_dom"/>
</dbReference>
<dbReference type="Gene3D" id="3.40.50.2020">
    <property type="match status" value="1"/>
</dbReference>
<accession>A0AAP3GUR8</accession>
<sequence>MRCYLCGNKFLPALNFYNLFNPLSESVDILCLDCRNSFSYLEKGCKYCQKSGENEICQDCQIWQKKYQALLKNQAIYAYDVQFYNAMRLYKRYGDYQVGKALAALIRTRVPLGFDYYIPIPTSESHIKKRGFDTIYEIFRDLVPLCPILKKYDLKISQGELNRQERLATPQSFYLEKKTKQQLNPNGKVLLLDDIYTTGRTLYHARDAIWQLYPDIHVESFTISR</sequence>